<dbReference type="Proteomes" id="UP001556367">
    <property type="component" value="Unassembled WGS sequence"/>
</dbReference>
<evidence type="ECO:0000313" key="2">
    <source>
        <dbReference type="Proteomes" id="UP001556367"/>
    </source>
</evidence>
<gene>
    <name evidence="1" type="ORF">HGRIS_007730</name>
</gene>
<proteinExistence type="predicted"/>
<keyword evidence="2" id="KW-1185">Reference proteome</keyword>
<sequence length="210" mass="23154">MATRRGARYAPSARSLSTVTIHIPPEGAPRESPTPVVFVSASAWDKASNIDIDYISTEIAKTGFTCLACDLPMPEEPTGDSKALMRHFEHQLVDSLARSGEVMFPPVIVARSAAALVAQTFISSHRASGMFLISPPTSNAAVKLLPSPLEEFNYEMKFPIGIIGTAREIDTMRRHRFQDDQGYVDTYGLEEHGRLDVLESLNSWLDERGF</sequence>
<evidence type="ECO:0000313" key="1">
    <source>
        <dbReference type="EMBL" id="KAL0950983.1"/>
    </source>
</evidence>
<dbReference type="InterPro" id="IPR029058">
    <property type="entry name" value="AB_hydrolase_fold"/>
</dbReference>
<dbReference type="SUPFAM" id="SSF53474">
    <property type="entry name" value="alpha/beta-Hydrolases"/>
    <property type="match status" value="1"/>
</dbReference>
<dbReference type="EMBL" id="JASNQZ010000011">
    <property type="protein sequence ID" value="KAL0950983.1"/>
    <property type="molecule type" value="Genomic_DNA"/>
</dbReference>
<dbReference type="Gene3D" id="3.40.50.1820">
    <property type="entry name" value="alpha/beta hydrolase"/>
    <property type="match status" value="1"/>
</dbReference>
<comment type="caution">
    <text evidence="1">The sequence shown here is derived from an EMBL/GenBank/DDBJ whole genome shotgun (WGS) entry which is preliminary data.</text>
</comment>
<reference evidence="2" key="1">
    <citation type="submission" date="2024-06" db="EMBL/GenBank/DDBJ databases">
        <title>Multi-omics analyses provide insights into the biosynthesis of the anticancer antibiotic pleurotin in Hohenbuehelia grisea.</title>
        <authorList>
            <person name="Weaver J.A."/>
            <person name="Alberti F."/>
        </authorList>
    </citation>
    <scope>NUCLEOTIDE SEQUENCE [LARGE SCALE GENOMIC DNA]</scope>
    <source>
        <strain evidence="2">T-177</strain>
    </source>
</reference>
<organism evidence="1 2">
    <name type="scientific">Hohenbuehelia grisea</name>
    <dbReference type="NCBI Taxonomy" id="104357"/>
    <lineage>
        <taxon>Eukaryota</taxon>
        <taxon>Fungi</taxon>
        <taxon>Dikarya</taxon>
        <taxon>Basidiomycota</taxon>
        <taxon>Agaricomycotina</taxon>
        <taxon>Agaricomycetes</taxon>
        <taxon>Agaricomycetidae</taxon>
        <taxon>Agaricales</taxon>
        <taxon>Pleurotineae</taxon>
        <taxon>Pleurotaceae</taxon>
        <taxon>Hohenbuehelia</taxon>
    </lineage>
</organism>
<protein>
    <submittedName>
        <fullName evidence="1">Uncharacterized protein</fullName>
    </submittedName>
</protein>
<name>A0ABR3J659_9AGAR</name>
<accession>A0ABR3J659</accession>